<feature type="transmembrane region" description="Helical" evidence="6">
    <location>
        <begin position="174"/>
        <end position="193"/>
    </location>
</feature>
<dbReference type="AlphaFoldDB" id="A0A8H4V9Y1"/>
<reference evidence="7 8" key="1">
    <citation type="journal article" date="2020" name="Genome Biol. Evol.">
        <title>A new high-quality draft genome assembly of the Chinese cordyceps Ophiocordyceps sinensis.</title>
        <authorList>
            <person name="Shu R."/>
            <person name="Zhang J."/>
            <person name="Meng Q."/>
            <person name="Zhang H."/>
            <person name="Zhou G."/>
            <person name="Li M."/>
            <person name="Wu P."/>
            <person name="Zhao Y."/>
            <person name="Chen C."/>
            <person name="Qin Q."/>
        </authorList>
    </citation>
    <scope>NUCLEOTIDE SEQUENCE [LARGE SCALE GENOMIC DNA]</scope>
    <source>
        <strain evidence="7 8">IOZ07</strain>
    </source>
</reference>
<feature type="compositionally biased region" description="Polar residues" evidence="5">
    <location>
        <begin position="361"/>
        <end position="370"/>
    </location>
</feature>
<dbReference type="GO" id="GO:0007096">
    <property type="term" value="P:regulation of exit from mitosis"/>
    <property type="evidence" value="ECO:0007669"/>
    <property type="project" value="TreeGrafter"/>
</dbReference>
<dbReference type="Pfam" id="PF10332">
    <property type="entry name" value="DUF2418"/>
    <property type="match status" value="1"/>
</dbReference>
<accession>A0A8H4V9Y1</accession>
<feature type="region of interest" description="Disordered" evidence="5">
    <location>
        <begin position="298"/>
        <end position="458"/>
    </location>
</feature>
<keyword evidence="4 6" id="KW-0472">Membrane</keyword>
<evidence type="ECO:0000256" key="1">
    <source>
        <dbReference type="ARBA" id="ARBA00004127"/>
    </source>
</evidence>
<organism evidence="7 8">
    <name type="scientific">Ophiocordyceps sinensis</name>
    <dbReference type="NCBI Taxonomy" id="72228"/>
    <lineage>
        <taxon>Eukaryota</taxon>
        <taxon>Fungi</taxon>
        <taxon>Dikarya</taxon>
        <taxon>Ascomycota</taxon>
        <taxon>Pezizomycotina</taxon>
        <taxon>Sordariomycetes</taxon>
        <taxon>Hypocreomycetidae</taxon>
        <taxon>Hypocreales</taxon>
        <taxon>Ophiocordycipitaceae</taxon>
        <taxon>Ophiocordyceps</taxon>
    </lineage>
</organism>
<keyword evidence="2 6" id="KW-0812">Transmembrane</keyword>
<gene>
    <name evidence="7" type="ORF">G6O67_000414</name>
</gene>
<feature type="compositionally biased region" description="Basic and acidic residues" evidence="5">
    <location>
        <begin position="449"/>
        <end position="458"/>
    </location>
</feature>
<evidence type="ECO:0000256" key="5">
    <source>
        <dbReference type="SAM" id="MobiDB-lite"/>
    </source>
</evidence>
<keyword evidence="3 6" id="KW-1133">Transmembrane helix</keyword>
<proteinExistence type="predicted"/>
<feature type="transmembrane region" description="Helical" evidence="6">
    <location>
        <begin position="78"/>
        <end position="100"/>
    </location>
</feature>
<evidence type="ECO:0000313" key="8">
    <source>
        <dbReference type="Proteomes" id="UP000557566"/>
    </source>
</evidence>
<comment type="subcellular location">
    <subcellularLocation>
        <location evidence="1">Endomembrane system</location>
        <topology evidence="1">Multi-pass membrane protein</topology>
    </subcellularLocation>
</comment>
<dbReference type="Proteomes" id="UP000557566">
    <property type="component" value="Unassembled WGS sequence"/>
</dbReference>
<evidence type="ECO:0000313" key="7">
    <source>
        <dbReference type="EMBL" id="KAF4513096.1"/>
    </source>
</evidence>
<dbReference type="GO" id="GO:0043007">
    <property type="term" value="P:maintenance of rDNA"/>
    <property type="evidence" value="ECO:0007669"/>
    <property type="project" value="TreeGrafter"/>
</dbReference>
<evidence type="ECO:0008006" key="9">
    <source>
        <dbReference type="Google" id="ProtNLM"/>
    </source>
</evidence>
<evidence type="ECO:0000256" key="3">
    <source>
        <dbReference type="ARBA" id="ARBA00022989"/>
    </source>
</evidence>
<dbReference type="PANTHER" id="PTHR28293">
    <property type="entry name" value="NUCLEAR RIM PROTEIN 1"/>
    <property type="match status" value="1"/>
</dbReference>
<evidence type="ECO:0000256" key="2">
    <source>
        <dbReference type="ARBA" id="ARBA00022692"/>
    </source>
</evidence>
<sequence>MPRLVRRRPLWERVVSMLNPMDFLLWLSEEIETRDWDSQLVGTQLGLGLNFAFLLARANSGSTTSRDDVFGDDSGSSWLSLIVYPLVWGLVAFSLVNAVYTVSRTRKYRMFEANIETQLSTPSARRVRVQSSPVSSSPLRLIADMMTPESAESRAHPDKNRDVWELSVWDPLPVCIRLFCFFSPGHVLVYLLFLPLAPLDPRPSMTVFNTLVMQLVLSTQLLLLCARYSQQAKDTSIIQREVMHEYDAKFVHPRLYPVVRDVGTQMSDEQSPTKALESVQYGTPTTLLRRNFKPHFNPHADSPESTPIKSHGNLMKPQMFTPPVRRADSLTPTTGQGGSAPRHSVPAGYISAETQVGARVTPSTSTQNFGGNMGIHTHNKSPLKKAISTGDIHKSGQPSPRNSREMAAYEQRGRESPSSPTKHSESRKSLGAGVQTSALPFPNLGRQRPQYERYPSRR</sequence>
<comment type="caution">
    <text evidence="7">The sequence shown here is derived from an EMBL/GenBank/DDBJ whole genome shotgun (WGS) entry which is preliminary data.</text>
</comment>
<dbReference type="OrthoDB" id="3363151at2759"/>
<evidence type="ECO:0000256" key="6">
    <source>
        <dbReference type="SAM" id="Phobius"/>
    </source>
</evidence>
<dbReference type="GO" id="GO:0012505">
    <property type="term" value="C:endomembrane system"/>
    <property type="evidence" value="ECO:0007669"/>
    <property type="project" value="UniProtKB-SubCell"/>
</dbReference>
<feature type="transmembrane region" description="Helical" evidence="6">
    <location>
        <begin position="40"/>
        <end position="58"/>
    </location>
</feature>
<dbReference type="EMBL" id="JAAVMX010000001">
    <property type="protein sequence ID" value="KAF4513096.1"/>
    <property type="molecule type" value="Genomic_DNA"/>
</dbReference>
<keyword evidence="8" id="KW-1185">Reference proteome</keyword>
<protein>
    <recommendedName>
        <fullName evidence="9">Meiotically up-regulated gene 154 protein</fullName>
    </recommendedName>
</protein>
<name>A0A8H4V9Y1_9HYPO</name>
<dbReference type="PANTHER" id="PTHR28293:SF1">
    <property type="entry name" value="NUCLEAR RIM PROTEIN 1"/>
    <property type="match status" value="1"/>
</dbReference>
<feature type="transmembrane region" description="Helical" evidence="6">
    <location>
        <begin position="205"/>
        <end position="226"/>
    </location>
</feature>
<evidence type="ECO:0000256" key="4">
    <source>
        <dbReference type="ARBA" id="ARBA00023136"/>
    </source>
</evidence>
<dbReference type="InterPro" id="IPR018819">
    <property type="entry name" value="Nur1/Mug154"/>
</dbReference>